<feature type="domain" description="Nephrocystin 3-like N-terminal" evidence="2">
    <location>
        <begin position="49"/>
        <end position="210"/>
    </location>
</feature>
<accession>A0A9P4JXA1</accession>
<evidence type="ECO:0000259" key="2">
    <source>
        <dbReference type="Pfam" id="PF24883"/>
    </source>
</evidence>
<evidence type="ECO:0000256" key="1">
    <source>
        <dbReference type="ARBA" id="ARBA00022737"/>
    </source>
</evidence>
<dbReference type="AlphaFoldDB" id="A0A9P4JXA1"/>
<keyword evidence="1" id="KW-0677">Repeat</keyword>
<keyword evidence="4" id="KW-1185">Reference proteome</keyword>
<dbReference type="SUPFAM" id="SSF52540">
    <property type="entry name" value="P-loop containing nucleoside triphosphate hydrolases"/>
    <property type="match status" value="1"/>
</dbReference>
<comment type="caution">
    <text evidence="3">The sequence shown here is derived from an EMBL/GenBank/DDBJ whole genome shotgun (WGS) entry which is preliminary data.</text>
</comment>
<dbReference type="OrthoDB" id="7464126at2759"/>
<dbReference type="PANTHER" id="PTHR10039">
    <property type="entry name" value="AMELOGENIN"/>
    <property type="match status" value="1"/>
</dbReference>
<sequence>MHALQQTQYRQIQKILREEERQKIRLLRRIPNYDYTVGLRQAQTIRCEGTCQWLLNKPEFRGWLDRKDSKHFWCYGIPGCGKTILAGYAIDYLKTTFPATDDTVVIYYFFDYSNPISLRMSTFLRCILHQVIRLDSLLPNFQRRLESLFIGPIDAAEPYSRDLTDIFIELYRKFKNAFLIIDGLDEMDKNEQRNVIHFLKEVQIVNNARILVFTHPNVDMSKVLGTSSTLQITPHDVQQDIDTFIQRQMKENSKELSVCSPSELGIIKQVLLSGAEAM</sequence>
<dbReference type="Proteomes" id="UP000799536">
    <property type="component" value="Unassembled WGS sequence"/>
</dbReference>
<evidence type="ECO:0000313" key="4">
    <source>
        <dbReference type="Proteomes" id="UP000799536"/>
    </source>
</evidence>
<evidence type="ECO:0000313" key="3">
    <source>
        <dbReference type="EMBL" id="KAF2204889.1"/>
    </source>
</evidence>
<organism evidence="3 4">
    <name type="scientific">Delitschia confertaspora ATCC 74209</name>
    <dbReference type="NCBI Taxonomy" id="1513339"/>
    <lineage>
        <taxon>Eukaryota</taxon>
        <taxon>Fungi</taxon>
        <taxon>Dikarya</taxon>
        <taxon>Ascomycota</taxon>
        <taxon>Pezizomycotina</taxon>
        <taxon>Dothideomycetes</taxon>
        <taxon>Pleosporomycetidae</taxon>
        <taxon>Pleosporales</taxon>
        <taxon>Delitschiaceae</taxon>
        <taxon>Delitschia</taxon>
    </lineage>
</organism>
<dbReference type="InterPro" id="IPR027417">
    <property type="entry name" value="P-loop_NTPase"/>
</dbReference>
<proteinExistence type="predicted"/>
<protein>
    <recommendedName>
        <fullName evidence="2">Nephrocystin 3-like N-terminal domain-containing protein</fullName>
    </recommendedName>
</protein>
<reference evidence="3" key="1">
    <citation type="journal article" date="2020" name="Stud. Mycol.">
        <title>101 Dothideomycetes genomes: a test case for predicting lifestyles and emergence of pathogens.</title>
        <authorList>
            <person name="Haridas S."/>
            <person name="Albert R."/>
            <person name="Binder M."/>
            <person name="Bloem J."/>
            <person name="Labutti K."/>
            <person name="Salamov A."/>
            <person name="Andreopoulos B."/>
            <person name="Baker S."/>
            <person name="Barry K."/>
            <person name="Bills G."/>
            <person name="Bluhm B."/>
            <person name="Cannon C."/>
            <person name="Castanera R."/>
            <person name="Culley D."/>
            <person name="Daum C."/>
            <person name="Ezra D."/>
            <person name="Gonzalez J."/>
            <person name="Henrissat B."/>
            <person name="Kuo A."/>
            <person name="Liang C."/>
            <person name="Lipzen A."/>
            <person name="Lutzoni F."/>
            <person name="Magnuson J."/>
            <person name="Mondo S."/>
            <person name="Nolan M."/>
            <person name="Ohm R."/>
            <person name="Pangilinan J."/>
            <person name="Park H.-J."/>
            <person name="Ramirez L."/>
            <person name="Alfaro M."/>
            <person name="Sun H."/>
            <person name="Tritt A."/>
            <person name="Yoshinaga Y."/>
            <person name="Zwiers L.-H."/>
            <person name="Turgeon B."/>
            <person name="Goodwin S."/>
            <person name="Spatafora J."/>
            <person name="Crous P."/>
            <person name="Grigoriev I."/>
        </authorList>
    </citation>
    <scope>NUCLEOTIDE SEQUENCE</scope>
    <source>
        <strain evidence="3">ATCC 74209</strain>
    </source>
</reference>
<dbReference type="Pfam" id="PF24883">
    <property type="entry name" value="NPHP3_N"/>
    <property type="match status" value="1"/>
</dbReference>
<gene>
    <name evidence="3" type="ORF">GQ43DRAFT_477831</name>
</gene>
<dbReference type="Gene3D" id="3.40.50.300">
    <property type="entry name" value="P-loop containing nucleotide triphosphate hydrolases"/>
    <property type="match status" value="1"/>
</dbReference>
<name>A0A9P4JXA1_9PLEO</name>
<dbReference type="PANTHER" id="PTHR10039:SF14">
    <property type="entry name" value="NACHT DOMAIN-CONTAINING PROTEIN"/>
    <property type="match status" value="1"/>
</dbReference>
<dbReference type="EMBL" id="ML993866">
    <property type="protein sequence ID" value="KAF2204889.1"/>
    <property type="molecule type" value="Genomic_DNA"/>
</dbReference>
<dbReference type="InterPro" id="IPR056884">
    <property type="entry name" value="NPHP3-like_N"/>
</dbReference>